<organism evidence="5 6">
    <name type="scientific">Heligmosomoides polygyrus</name>
    <name type="common">Parasitic roundworm</name>
    <dbReference type="NCBI Taxonomy" id="6339"/>
    <lineage>
        <taxon>Eukaryota</taxon>
        <taxon>Metazoa</taxon>
        <taxon>Ecdysozoa</taxon>
        <taxon>Nematoda</taxon>
        <taxon>Chromadorea</taxon>
        <taxon>Rhabditida</taxon>
        <taxon>Rhabditina</taxon>
        <taxon>Rhabditomorpha</taxon>
        <taxon>Strongyloidea</taxon>
        <taxon>Heligmosomidae</taxon>
        <taxon>Heligmosomoides</taxon>
    </lineage>
</organism>
<dbReference type="Pfam" id="PF18701">
    <property type="entry name" value="DUF5641"/>
    <property type="match status" value="1"/>
</dbReference>
<gene>
    <name evidence="4" type="ORF">HPBE_LOCUS3472</name>
</gene>
<evidence type="ECO:0000259" key="3">
    <source>
        <dbReference type="Pfam" id="PF18701"/>
    </source>
</evidence>
<feature type="compositionally biased region" description="Acidic residues" evidence="2">
    <location>
        <begin position="205"/>
        <end position="219"/>
    </location>
</feature>
<dbReference type="InterPro" id="IPR040676">
    <property type="entry name" value="DUF5641"/>
</dbReference>
<feature type="compositionally biased region" description="Basic and acidic residues" evidence="2">
    <location>
        <begin position="152"/>
        <end position="167"/>
    </location>
</feature>
<protein>
    <submittedName>
        <fullName evidence="6">DUF5641 domain-containing protein</fullName>
    </submittedName>
</protein>
<feature type="region of interest" description="Disordered" evidence="2">
    <location>
        <begin position="135"/>
        <end position="183"/>
    </location>
</feature>
<dbReference type="EMBL" id="UZAH01009307">
    <property type="protein sequence ID" value="VDO35445.1"/>
    <property type="molecule type" value="Genomic_DNA"/>
</dbReference>
<dbReference type="Proteomes" id="UP000050761">
    <property type="component" value="Unassembled WGS sequence"/>
</dbReference>
<feature type="compositionally biased region" description="Polar residues" evidence="2">
    <location>
        <begin position="315"/>
        <end position="324"/>
    </location>
</feature>
<evidence type="ECO:0000313" key="4">
    <source>
        <dbReference type="EMBL" id="VDO35445.1"/>
    </source>
</evidence>
<keyword evidence="1" id="KW-0175">Coiled coil</keyword>
<accession>A0A183FBC9</accession>
<dbReference type="OrthoDB" id="5868911at2759"/>
<dbReference type="AlphaFoldDB" id="A0A183FBC9"/>
<feature type="coiled-coil region" evidence="1">
    <location>
        <begin position="269"/>
        <end position="296"/>
    </location>
</feature>
<reference evidence="6" key="2">
    <citation type="submission" date="2019-09" db="UniProtKB">
        <authorList>
            <consortium name="WormBaseParasite"/>
        </authorList>
    </citation>
    <scope>IDENTIFICATION</scope>
</reference>
<feature type="domain" description="DUF5641" evidence="3">
    <location>
        <begin position="39"/>
        <end position="129"/>
    </location>
</feature>
<accession>A0A3P7YE72</accession>
<evidence type="ECO:0000256" key="1">
    <source>
        <dbReference type="SAM" id="Coils"/>
    </source>
</evidence>
<dbReference type="WBParaSite" id="HPBE_0000347101-mRNA-1">
    <property type="protein sequence ID" value="HPBE_0000347101-mRNA-1"/>
    <property type="gene ID" value="HPBE_0000347101"/>
</dbReference>
<name>A0A183FBC9_HELPZ</name>
<proteinExistence type="predicted"/>
<evidence type="ECO:0000256" key="2">
    <source>
        <dbReference type="SAM" id="MobiDB-lite"/>
    </source>
</evidence>
<feature type="compositionally biased region" description="Polar residues" evidence="2">
    <location>
        <begin position="1"/>
        <end position="31"/>
    </location>
</feature>
<feature type="region of interest" description="Disordered" evidence="2">
    <location>
        <begin position="1"/>
        <end position="32"/>
    </location>
</feature>
<feature type="region of interest" description="Disordered" evidence="2">
    <location>
        <begin position="196"/>
        <end position="248"/>
    </location>
</feature>
<sequence>MIISSSCDPQEETNYLTTQEASKLRTKSQANEALKDSVQRVDKFWAAWQDYYLKELREFHKKNLQEGKTSAKTPSPGEVVLVSSSILPRNSWKLGRILDVVRSEDGQIREAELRIGGGGTIRRPPNLLIPLEIRQETGQRSEETLLEEETLEREVPERRREVPERQDQAYNLRPQRKPRYPFDEAEYEVYQLQIIEEKEEKEDSPTDEPEEQESEEGDEADKPLVDEPEEIEEEEEEEKEEARPLTGNDLVSFGVRTLKLEQNIGTRQQVLLESLKEQTEDRLNRIEKKLRAYQIRTEYMLSVLMYGEEDETESVTDQPTTSRCAPTAGEPLPKKKREAFE</sequence>
<evidence type="ECO:0000313" key="6">
    <source>
        <dbReference type="WBParaSite" id="HPBE_0000347101-mRNA-1"/>
    </source>
</evidence>
<reference evidence="4 5" key="1">
    <citation type="submission" date="2018-11" db="EMBL/GenBank/DDBJ databases">
        <authorList>
            <consortium name="Pathogen Informatics"/>
        </authorList>
    </citation>
    <scope>NUCLEOTIDE SEQUENCE [LARGE SCALE GENOMIC DNA]</scope>
</reference>
<feature type="region of interest" description="Disordered" evidence="2">
    <location>
        <begin position="309"/>
        <end position="341"/>
    </location>
</feature>
<feature type="compositionally biased region" description="Acidic residues" evidence="2">
    <location>
        <begin position="226"/>
        <end position="239"/>
    </location>
</feature>
<evidence type="ECO:0000313" key="5">
    <source>
        <dbReference type="Proteomes" id="UP000050761"/>
    </source>
</evidence>
<keyword evidence="5" id="KW-1185">Reference proteome</keyword>